<dbReference type="GeneID" id="62158138"/>
<keyword evidence="4" id="KW-1185">Reference proteome</keyword>
<feature type="compositionally biased region" description="Basic and acidic residues" evidence="2">
    <location>
        <begin position="874"/>
        <end position="913"/>
    </location>
</feature>
<feature type="compositionally biased region" description="Basic and acidic residues" evidence="2">
    <location>
        <begin position="653"/>
        <end position="663"/>
    </location>
</feature>
<feature type="region of interest" description="Disordered" evidence="2">
    <location>
        <begin position="625"/>
        <end position="663"/>
    </location>
</feature>
<evidence type="ECO:0000256" key="2">
    <source>
        <dbReference type="SAM" id="MobiDB-lite"/>
    </source>
</evidence>
<keyword evidence="1" id="KW-0175">Coiled coil</keyword>
<feature type="coiled-coil region" evidence="1">
    <location>
        <begin position="687"/>
        <end position="714"/>
    </location>
</feature>
<feature type="compositionally biased region" description="Basic and acidic residues" evidence="2">
    <location>
        <begin position="281"/>
        <end position="292"/>
    </location>
</feature>
<dbReference type="RefSeq" id="XP_038749852.1">
    <property type="nucleotide sequence ID" value="XM_038885064.1"/>
</dbReference>
<reference evidence="3" key="2">
    <citation type="submission" date="2020-11" db="EMBL/GenBank/DDBJ databases">
        <title>Whole genome sequencing of Colletotrichum sp.</title>
        <authorList>
            <person name="Li H."/>
        </authorList>
    </citation>
    <scope>NUCLEOTIDE SEQUENCE</scope>
    <source>
        <strain evidence="3">CkLH20</strain>
    </source>
</reference>
<protein>
    <submittedName>
        <fullName evidence="3">Uncharacterized protein</fullName>
    </submittedName>
</protein>
<dbReference type="EMBL" id="JAATWM020000005">
    <property type="protein sequence ID" value="KAF9880391.1"/>
    <property type="molecule type" value="Genomic_DNA"/>
</dbReference>
<accession>A0A9P6IEF9</accession>
<dbReference type="Proteomes" id="UP000781932">
    <property type="component" value="Unassembled WGS sequence"/>
</dbReference>
<organism evidence="3 4">
    <name type="scientific">Colletotrichum karsti</name>
    <dbReference type="NCBI Taxonomy" id="1095194"/>
    <lineage>
        <taxon>Eukaryota</taxon>
        <taxon>Fungi</taxon>
        <taxon>Dikarya</taxon>
        <taxon>Ascomycota</taxon>
        <taxon>Pezizomycotina</taxon>
        <taxon>Sordariomycetes</taxon>
        <taxon>Hypocreomycetidae</taxon>
        <taxon>Glomerellales</taxon>
        <taxon>Glomerellaceae</taxon>
        <taxon>Colletotrichum</taxon>
        <taxon>Colletotrichum boninense species complex</taxon>
    </lineage>
</organism>
<feature type="compositionally biased region" description="Polar residues" evidence="2">
    <location>
        <begin position="54"/>
        <end position="81"/>
    </location>
</feature>
<reference evidence="3" key="1">
    <citation type="submission" date="2020-03" db="EMBL/GenBank/DDBJ databases">
        <authorList>
            <person name="He L."/>
        </authorList>
    </citation>
    <scope>NUCLEOTIDE SEQUENCE</scope>
    <source>
        <strain evidence="3">CkLH20</strain>
    </source>
</reference>
<gene>
    <name evidence="3" type="ORF">CkaCkLH20_02345</name>
</gene>
<dbReference type="AlphaFoldDB" id="A0A9P6IEF9"/>
<feature type="region of interest" description="Disordered" evidence="2">
    <location>
        <begin position="20"/>
        <end position="91"/>
    </location>
</feature>
<proteinExistence type="predicted"/>
<comment type="caution">
    <text evidence="3">The sequence shown here is derived from an EMBL/GenBank/DDBJ whole genome shotgun (WGS) entry which is preliminary data.</text>
</comment>
<feature type="region of interest" description="Disordered" evidence="2">
    <location>
        <begin position="276"/>
        <end position="344"/>
    </location>
</feature>
<evidence type="ECO:0000313" key="4">
    <source>
        <dbReference type="Proteomes" id="UP000781932"/>
    </source>
</evidence>
<feature type="compositionally biased region" description="Basic and acidic residues" evidence="2">
    <location>
        <begin position="20"/>
        <end position="48"/>
    </location>
</feature>
<dbReference type="OrthoDB" id="4844827at2759"/>
<evidence type="ECO:0000313" key="3">
    <source>
        <dbReference type="EMBL" id="KAF9880391.1"/>
    </source>
</evidence>
<feature type="compositionally biased region" description="Basic and acidic residues" evidence="2">
    <location>
        <begin position="315"/>
        <end position="344"/>
    </location>
</feature>
<evidence type="ECO:0000256" key="1">
    <source>
        <dbReference type="SAM" id="Coils"/>
    </source>
</evidence>
<name>A0A9P6IEF9_9PEZI</name>
<feature type="region of interest" description="Disordered" evidence="2">
    <location>
        <begin position="874"/>
        <end position="918"/>
    </location>
</feature>
<sequence length="952" mass="106878">MGNKSTVDLTIPDAVSALKARMESDEEARLEKQKRPMAESRELKEMPKLKIPNQEPTPVASSTTAPFDVGSSSSPNTQGNESIAPVDNESYRGKYLPEQEKWVQDCLAKRRQREELQKLKEKNIERKRKRMLEESRNTKTGPKLFAASIPSINGSSNSPLNMPNLGRDISASAESRIDRARRIRLARIREDRRDALEEQAEIEKAVETEVLALFPWLGHAARFALSPTEGMKLKALDWYNKQREKRKMGWELIDDDEEERTARMKKIEKMLTAAGVWPPQDPKKDVEKKAEEAGASAQPEEVELQDLQAVVPPVDNREPERKTDAQSKAESKAEPDRFQELDAKEATITYFPLLPEDRLTADDDALPGPQTPRTSAAFEQWEKDNVTTVRPLHPVGSTLQRPPTGSPRNLEAFILPSEEDQQQQQQRAEARNIERVKNFDKIEADARMPTSITFFPDQVFSTDRKAKIETDHSSAGVIAGCECYECSLQSRQRFAPKPMSKDTKGAYGSFAEFRVDDNMYTFNTRPYDTQPLKPESYNTPATSYDIEPLGTQPFDSPQSINAETPGSPVGTLMDIPSLAREYLMSPYNTVQPYSLLPYSAHDLQPHFAGSSNNSNKRTTQTYVYSANRNDDRKTYPPSPVPGLSDTRPTPLQEPKKPQPEAKFDLDKAYRDLITKVRDWHLSTAASVKAVQADLDRASATVNRLEKKVEEQTQAFDLDVVDTACNSPSSVPDLSRMPGDSTDLPPRPAPFSPPSHVLTPSCIWDMDDCLGSPASAIHCSPLSFSPTPSPFCLNPSPRPVSRSPPPRFPTPYPQWWHDSPSWPVPHVYLPPAEPATGVSITTPVPVTANVKGDEVESAKPDVESNVANFVKDVKDEKEKTEEADIEKKIEETDVEKVEEADSEIQEGHFAHRENEESDFDADFADDEVPNLDLFDYETVEQYQLDDDEYDDCS</sequence>